<evidence type="ECO:0000313" key="2">
    <source>
        <dbReference type="EMBL" id="PIK49755.1"/>
    </source>
</evidence>
<reference evidence="2 3" key="1">
    <citation type="journal article" date="2017" name="PLoS Biol.">
        <title>The sea cucumber genome provides insights into morphological evolution and visceral regeneration.</title>
        <authorList>
            <person name="Zhang X."/>
            <person name="Sun L."/>
            <person name="Yuan J."/>
            <person name="Sun Y."/>
            <person name="Gao Y."/>
            <person name="Zhang L."/>
            <person name="Li S."/>
            <person name="Dai H."/>
            <person name="Hamel J.F."/>
            <person name="Liu C."/>
            <person name="Yu Y."/>
            <person name="Liu S."/>
            <person name="Lin W."/>
            <person name="Guo K."/>
            <person name="Jin S."/>
            <person name="Xu P."/>
            <person name="Storey K.B."/>
            <person name="Huan P."/>
            <person name="Zhang T."/>
            <person name="Zhou Y."/>
            <person name="Zhang J."/>
            <person name="Lin C."/>
            <person name="Li X."/>
            <person name="Xing L."/>
            <person name="Huo D."/>
            <person name="Sun M."/>
            <person name="Wang L."/>
            <person name="Mercier A."/>
            <person name="Li F."/>
            <person name="Yang H."/>
            <person name="Xiang J."/>
        </authorList>
    </citation>
    <scope>NUCLEOTIDE SEQUENCE [LARGE SCALE GENOMIC DNA]</scope>
    <source>
        <strain evidence="2">Shaxun</strain>
        <tissue evidence="2">Muscle</tissue>
    </source>
</reference>
<protein>
    <submittedName>
        <fullName evidence="2">Uncharacterized protein</fullName>
    </submittedName>
</protein>
<accession>A0A2G8KP60</accession>
<dbReference type="EMBL" id="MRZV01000449">
    <property type="protein sequence ID" value="PIK49755.1"/>
    <property type="molecule type" value="Genomic_DNA"/>
</dbReference>
<evidence type="ECO:0000256" key="1">
    <source>
        <dbReference type="SAM" id="MobiDB-lite"/>
    </source>
</evidence>
<organism evidence="2 3">
    <name type="scientific">Stichopus japonicus</name>
    <name type="common">Sea cucumber</name>
    <dbReference type="NCBI Taxonomy" id="307972"/>
    <lineage>
        <taxon>Eukaryota</taxon>
        <taxon>Metazoa</taxon>
        <taxon>Echinodermata</taxon>
        <taxon>Eleutherozoa</taxon>
        <taxon>Echinozoa</taxon>
        <taxon>Holothuroidea</taxon>
        <taxon>Aspidochirotacea</taxon>
        <taxon>Aspidochirotida</taxon>
        <taxon>Stichopodidae</taxon>
        <taxon>Apostichopus</taxon>
    </lineage>
</organism>
<evidence type="ECO:0000313" key="3">
    <source>
        <dbReference type="Proteomes" id="UP000230750"/>
    </source>
</evidence>
<keyword evidence="3" id="KW-1185">Reference proteome</keyword>
<gene>
    <name evidence="2" type="ORF">BSL78_13380</name>
</gene>
<proteinExistence type="predicted"/>
<dbReference type="Proteomes" id="UP000230750">
    <property type="component" value="Unassembled WGS sequence"/>
</dbReference>
<sequence>MCEVSDQGASKIHDVNNELDSTIEQPPEKAGKAPCLFQSFDMCDAYSVASTPVGNWPTFAACMGLDKFDPIDVTQGALCRSNYMKWYDSPRATKCGMCQKYLNKKVQGHTVPEFERIKAYYEEIGDKRANLTSDRKVCMKCLKDISNLRRFHDEGSFLDQKAYDSSLSKLLDVYQGYV</sequence>
<dbReference type="OrthoDB" id="10608105at2759"/>
<dbReference type="AlphaFoldDB" id="A0A2G8KP60"/>
<comment type="caution">
    <text evidence="2">The sequence shown here is derived from an EMBL/GenBank/DDBJ whole genome shotgun (WGS) entry which is preliminary data.</text>
</comment>
<name>A0A2G8KP60_STIJA</name>
<feature type="region of interest" description="Disordered" evidence="1">
    <location>
        <begin position="1"/>
        <end position="27"/>
    </location>
</feature>